<dbReference type="InterPro" id="IPR050109">
    <property type="entry name" value="HTH-type_TetR-like_transc_reg"/>
</dbReference>
<dbReference type="PROSITE" id="PS50977">
    <property type="entry name" value="HTH_TETR_2"/>
    <property type="match status" value="1"/>
</dbReference>
<reference evidence="6 7" key="1">
    <citation type="submission" date="2020-08" db="EMBL/GenBank/DDBJ databases">
        <title>Whole genome shotgun sequence of Actinocatenispora thailandica NBRC 105041.</title>
        <authorList>
            <person name="Komaki H."/>
            <person name="Tamura T."/>
        </authorList>
    </citation>
    <scope>NUCLEOTIDE SEQUENCE [LARGE SCALE GENOMIC DNA]</scope>
    <source>
        <strain evidence="6 7">NBRC 105041</strain>
    </source>
</reference>
<dbReference type="InterPro" id="IPR001647">
    <property type="entry name" value="HTH_TetR"/>
</dbReference>
<dbReference type="GO" id="GO:0003700">
    <property type="term" value="F:DNA-binding transcription factor activity"/>
    <property type="evidence" value="ECO:0007669"/>
    <property type="project" value="TreeGrafter"/>
</dbReference>
<keyword evidence="7" id="KW-1185">Reference proteome</keyword>
<dbReference type="GO" id="GO:0000976">
    <property type="term" value="F:transcription cis-regulatory region binding"/>
    <property type="evidence" value="ECO:0007669"/>
    <property type="project" value="TreeGrafter"/>
</dbReference>
<dbReference type="RefSeq" id="WP_203962794.1">
    <property type="nucleotide sequence ID" value="NZ_AP023355.1"/>
</dbReference>
<dbReference type="PANTHER" id="PTHR30055">
    <property type="entry name" value="HTH-TYPE TRANSCRIPTIONAL REGULATOR RUTR"/>
    <property type="match status" value="1"/>
</dbReference>
<keyword evidence="2 4" id="KW-0238">DNA-binding</keyword>
<keyword evidence="3" id="KW-0804">Transcription</keyword>
<accession>A0A7R7DRB9</accession>
<dbReference type="EMBL" id="AP023355">
    <property type="protein sequence ID" value="BCJ36418.1"/>
    <property type="molecule type" value="Genomic_DNA"/>
</dbReference>
<gene>
    <name evidence="6" type="ORF">Athai_39210</name>
</gene>
<dbReference type="KEGG" id="atl:Athai_39210"/>
<protein>
    <submittedName>
        <fullName evidence="6">TetR family transcriptional regulator</fullName>
    </submittedName>
</protein>
<evidence type="ECO:0000259" key="5">
    <source>
        <dbReference type="PROSITE" id="PS50977"/>
    </source>
</evidence>
<evidence type="ECO:0000256" key="1">
    <source>
        <dbReference type="ARBA" id="ARBA00023015"/>
    </source>
</evidence>
<evidence type="ECO:0000256" key="4">
    <source>
        <dbReference type="PROSITE-ProRule" id="PRU00335"/>
    </source>
</evidence>
<dbReference type="SUPFAM" id="SSF46689">
    <property type="entry name" value="Homeodomain-like"/>
    <property type="match status" value="1"/>
</dbReference>
<evidence type="ECO:0000313" key="6">
    <source>
        <dbReference type="EMBL" id="BCJ36418.1"/>
    </source>
</evidence>
<dbReference type="Proteomes" id="UP000611640">
    <property type="component" value="Chromosome"/>
</dbReference>
<feature type="DNA-binding region" description="H-T-H motif" evidence="4">
    <location>
        <begin position="25"/>
        <end position="44"/>
    </location>
</feature>
<evidence type="ECO:0000256" key="3">
    <source>
        <dbReference type="ARBA" id="ARBA00023163"/>
    </source>
</evidence>
<evidence type="ECO:0000313" key="7">
    <source>
        <dbReference type="Proteomes" id="UP000611640"/>
    </source>
</evidence>
<feature type="domain" description="HTH tetR-type" evidence="5">
    <location>
        <begin position="2"/>
        <end position="62"/>
    </location>
</feature>
<dbReference type="PANTHER" id="PTHR30055:SF234">
    <property type="entry name" value="HTH-TYPE TRANSCRIPTIONAL REGULATOR BETI"/>
    <property type="match status" value="1"/>
</dbReference>
<dbReference type="Gene3D" id="1.10.357.10">
    <property type="entry name" value="Tetracycline Repressor, domain 2"/>
    <property type="match status" value="1"/>
</dbReference>
<evidence type="ECO:0000256" key="2">
    <source>
        <dbReference type="ARBA" id="ARBA00023125"/>
    </source>
</evidence>
<dbReference type="InterPro" id="IPR009057">
    <property type="entry name" value="Homeodomain-like_sf"/>
</dbReference>
<organism evidence="6 7">
    <name type="scientific">Actinocatenispora thailandica</name>
    <dbReference type="NCBI Taxonomy" id="227318"/>
    <lineage>
        <taxon>Bacteria</taxon>
        <taxon>Bacillati</taxon>
        <taxon>Actinomycetota</taxon>
        <taxon>Actinomycetes</taxon>
        <taxon>Micromonosporales</taxon>
        <taxon>Micromonosporaceae</taxon>
        <taxon>Actinocatenispora</taxon>
    </lineage>
</organism>
<dbReference type="PRINTS" id="PR00455">
    <property type="entry name" value="HTHTETR"/>
</dbReference>
<dbReference type="AlphaFoldDB" id="A0A7R7DRB9"/>
<dbReference type="Pfam" id="PF00440">
    <property type="entry name" value="TetR_N"/>
    <property type="match status" value="1"/>
</dbReference>
<name>A0A7R7DRB9_9ACTN</name>
<keyword evidence="1" id="KW-0805">Transcription regulation</keyword>
<proteinExistence type="predicted"/>
<sequence>MADTRTKLMDAALRVLRDRGVAAASARVIGTEAGVNQALVFYHFGTVTDLLAAACRYGSEARVAAYRERFATVGSLPELLAVGRSLHEQERQLGNVAVLGQALAGAQGDPALRPAVAEALDRWVAELDSVLARLLADSPLAGIADSTGIARAVAAAFIGLELYEGVDAPAAGDAFAALERLAVLAEVVDDLGPVARRALRSRLRRAGAPA</sequence>